<organism evidence="1 2">
    <name type="scientific">Lophiotrema nucula</name>
    <dbReference type="NCBI Taxonomy" id="690887"/>
    <lineage>
        <taxon>Eukaryota</taxon>
        <taxon>Fungi</taxon>
        <taxon>Dikarya</taxon>
        <taxon>Ascomycota</taxon>
        <taxon>Pezizomycotina</taxon>
        <taxon>Dothideomycetes</taxon>
        <taxon>Pleosporomycetidae</taxon>
        <taxon>Pleosporales</taxon>
        <taxon>Lophiotremataceae</taxon>
        <taxon>Lophiotrema</taxon>
    </lineage>
</organism>
<feature type="non-terminal residue" evidence="1">
    <location>
        <position position="72"/>
    </location>
</feature>
<dbReference type="AlphaFoldDB" id="A0A6A5YI75"/>
<gene>
    <name evidence="1" type="ORF">BDV96DRAFT_471299</name>
</gene>
<accession>A0A6A5YI75</accession>
<reference evidence="1" key="1">
    <citation type="journal article" date="2020" name="Stud. Mycol.">
        <title>101 Dothideomycetes genomes: a test case for predicting lifestyles and emergence of pathogens.</title>
        <authorList>
            <person name="Haridas S."/>
            <person name="Albert R."/>
            <person name="Binder M."/>
            <person name="Bloem J."/>
            <person name="Labutti K."/>
            <person name="Salamov A."/>
            <person name="Andreopoulos B."/>
            <person name="Baker S."/>
            <person name="Barry K."/>
            <person name="Bills G."/>
            <person name="Bluhm B."/>
            <person name="Cannon C."/>
            <person name="Castanera R."/>
            <person name="Culley D."/>
            <person name="Daum C."/>
            <person name="Ezra D."/>
            <person name="Gonzalez J."/>
            <person name="Henrissat B."/>
            <person name="Kuo A."/>
            <person name="Liang C."/>
            <person name="Lipzen A."/>
            <person name="Lutzoni F."/>
            <person name="Magnuson J."/>
            <person name="Mondo S."/>
            <person name="Nolan M."/>
            <person name="Ohm R."/>
            <person name="Pangilinan J."/>
            <person name="Park H.-J."/>
            <person name="Ramirez L."/>
            <person name="Alfaro M."/>
            <person name="Sun H."/>
            <person name="Tritt A."/>
            <person name="Yoshinaga Y."/>
            <person name="Zwiers L.-H."/>
            <person name="Turgeon B."/>
            <person name="Goodwin S."/>
            <person name="Spatafora J."/>
            <person name="Crous P."/>
            <person name="Grigoriev I."/>
        </authorList>
    </citation>
    <scope>NUCLEOTIDE SEQUENCE</scope>
    <source>
        <strain evidence="1">CBS 627.86</strain>
    </source>
</reference>
<sequence>KTVPADCVSVLLMALGSTSITKAQYNMMSALDGQRTASSFEHQFRSITQKAKELKSRLDNGEAFEPVAPPKK</sequence>
<feature type="non-terminal residue" evidence="1">
    <location>
        <position position="1"/>
    </location>
</feature>
<dbReference type="EMBL" id="ML977360">
    <property type="protein sequence ID" value="KAF2106673.1"/>
    <property type="molecule type" value="Genomic_DNA"/>
</dbReference>
<dbReference type="Proteomes" id="UP000799770">
    <property type="component" value="Unassembled WGS sequence"/>
</dbReference>
<dbReference type="OrthoDB" id="3938057at2759"/>
<protein>
    <submittedName>
        <fullName evidence="1">Uncharacterized protein</fullName>
    </submittedName>
</protein>
<name>A0A6A5YI75_9PLEO</name>
<evidence type="ECO:0000313" key="2">
    <source>
        <dbReference type="Proteomes" id="UP000799770"/>
    </source>
</evidence>
<evidence type="ECO:0000313" key="1">
    <source>
        <dbReference type="EMBL" id="KAF2106673.1"/>
    </source>
</evidence>
<proteinExistence type="predicted"/>
<keyword evidence="2" id="KW-1185">Reference proteome</keyword>